<keyword evidence="11 13" id="KW-0030">Aminoacyl-tRNA synthetase</keyword>
<evidence type="ECO:0000313" key="15">
    <source>
        <dbReference type="EMBL" id="HGT70697.1"/>
    </source>
</evidence>
<dbReference type="SUPFAM" id="SSF47323">
    <property type="entry name" value="Anticodon-binding domain of a subclass of class I aminoacyl-tRNA synthetases"/>
    <property type="match status" value="1"/>
</dbReference>
<dbReference type="PANTHER" id="PTHR10890:SF3">
    <property type="entry name" value="CYSTEINE--TRNA LIGASE, CYTOPLASMIC"/>
    <property type="match status" value="1"/>
</dbReference>
<dbReference type="FunFam" id="3.40.50.620:FF:000130">
    <property type="entry name" value="Cysteine--tRNA ligase"/>
    <property type="match status" value="1"/>
</dbReference>
<evidence type="ECO:0000256" key="1">
    <source>
        <dbReference type="ARBA" id="ARBA00004496"/>
    </source>
</evidence>
<evidence type="ECO:0000256" key="5">
    <source>
        <dbReference type="ARBA" id="ARBA00022598"/>
    </source>
</evidence>
<keyword evidence="9 13" id="KW-0067">ATP-binding</keyword>
<keyword evidence="5 13" id="KW-0436">Ligase</keyword>
<evidence type="ECO:0000256" key="6">
    <source>
        <dbReference type="ARBA" id="ARBA00022723"/>
    </source>
</evidence>
<dbReference type="SUPFAM" id="SSF52374">
    <property type="entry name" value="Nucleotidylyl transferase"/>
    <property type="match status" value="1"/>
</dbReference>
<dbReference type="EMBL" id="DSYQ01000001">
    <property type="protein sequence ID" value="HGT70697.1"/>
    <property type="molecule type" value="Genomic_DNA"/>
</dbReference>
<evidence type="ECO:0000256" key="13">
    <source>
        <dbReference type="HAMAP-Rule" id="MF_00041"/>
    </source>
</evidence>
<dbReference type="GO" id="GO:0005524">
    <property type="term" value="F:ATP binding"/>
    <property type="evidence" value="ECO:0007669"/>
    <property type="project" value="UniProtKB-UniRule"/>
</dbReference>
<feature type="short sequence motif" description="'KMSKS' region" evidence="13">
    <location>
        <begin position="269"/>
        <end position="273"/>
    </location>
</feature>
<dbReference type="GO" id="GO:0008270">
    <property type="term" value="F:zinc ion binding"/>
    <property type="evidence" value="ECO:0007669"/>
    <property type="project" value="UniProtKB-UniRule"/>
</dbReference>
<feature type="domain" description="Cysteinyl-tRNA synthetase class Ia DALR" evidence="14">
    <location>
        <begin position="344"/>
        <end position="400"/>
    </location>
</feature>
<dbReference type="Pfam" id="PF09190">
    <property type="entry name" value="DALR_2"/>
    <property type="match status" value="1"/>
</dbReference>
<dbReference type="InterPro" id="IPR014729">
    <property type="entry name" value="Rossmann-like_a/b/a_fold"/>
</dbReference>
<keyword evidence="10 13" id="KW-0648">Protein biosynthesis</keyword>
<dbReference type="GO" id="GO:0006423">
    <property type="term" value="P:cysteinyl-tRNA aminoacylation"/>
    <property type="evidence" value="ECO:0007669"/>
    <property type="project" value="UniProtKB-UniRule"/>
</dbReference>
<feature type="short sequence motif" description="'HIGH' region" evidence="13">
    <location>
        <begin position="30"/>
        <end position="40"/>
    </location>
</feature>
<gene>
    <name evidence="13" type="primary">cysS</name>
    <name evidence="15" type="ORF">ENT43_00365</name>
</gene>
<comment type="cofactor">
    <cofactor evidence="13">
        <name>Zn(2+)</name>
        <dbReference type="ChEBI" id="CHEBI:29105"/>
    </cofactor>
    <text evidence="13">Binds 1 zinc ion per subunit.</text>
</comment>
<dbReference type="InterPro" id="IPR009080">
    <property type="entry name" value="tRNAsynth_Ia_anticodon-bd"/>
</dbReference>
<name>A0A7C4LZE3_UNCC3</name>
<dbReference type="InterPro" id="IPR015803">
    <property type="entry name" value="Cys-tRNA-ligase"/>
</dbReference>
<dbReference type="NCBIfam" id="TIGR00435">
    <property type="entry name" value="cysS"/>
    <property type="match status" value="1"/>
</dbReference>
<dbReference type="CDD" id="cd00672">
    <property type="entry name" value="CysRS_core"/>
    <property type="match status" value="1"/>
</dbReference>
<reference evidence="15" key="1">
    <citation type="journal article" date="2020" name="mSystems">
        <title>Genome- and Community-Level Interaction Insights into Carbon Utilization and Element Cycling Functions of Hydrothermarchaeota in Hydrothermal Sediment.</title>
        <authorList>
            <person name="Zhou Z."/>
            <person name="Liu Y."/>
            <person name="Xu W."/>
            <person name="Pan J."/>
            <person name="Luo Z.H."/>
            <person name="Li M."/>
        </authorList>
    </citation>
    <scope>NUCLEOTIDE SEQUENCE [LARGE SCALE GENOMIC DNA]</scope>
    <source>
        <strain evidence="15">SpSt-579</strain>
    </source>
</reference>
<evidence type="ECO:0000256" key="4">
    <source>
        <dbReference type="ARBA" id="ARBA00022490"/>
    </source>
</evidence>
<protein>
    <recommendedName>
        <fullName evidence="13">Cysteine--tRNA ligase</fullName>
        <ecNumber evidence="13">6.1.1.16</ecNumber>
    </recommendedName>
    <alternativeName>
        <fullName evidence="13">Cysteinyl-tRNA synthetase</fullName>
        <shortName evidence="13">CysRS</shortName>
    </alternativeName>
</protein>
<comment type="similarity">
    <text evidence="2 13">Belongs to the class-I aminoacyl-tRNA synthetase family.</text>
</comment>
<keyword evidence="8 13" id="KW-0862">Zinc</keyword>
<organism evidence="15">
    <name type="scientific">candidate division CPR3 bacterium</name>
    <dbReference type="NCBI Taxonomy" id="2268181"/>
    <lineage>
        <taxon>Bacteria</taxon>
        <taxon>Bacteria division CPR3</taxon>
    </lineage>
</organism>
<dbReference type="HAMAP" id="MF_00041">
    <property type="entry name" value="Cys_tRNA_synth"/>
    <property type="match status" value="1"/>
</dbReference>
<dbReference type="GO" id="GO:0004817">
    <property type="term" value="F:cysteine-tRNA ligase activity"/>
    <property type="evidence" value="ECO:0007669"/>
    <property type="project" value="UniProtKB-UniRule"/>
</dbReference>
<feature type="binding site" evidence="13">
    <location>
        <position position="241"/>
    </location>
    <ligand>
        <name>Zn(2+)</name>
        <dbReference type="ChEBI" id="CHEBI:29105"/>
    </ligand>
</feature>
<dbReference type="SMART" id="SM00840">
    <property type="entry name" value="DALR_2"/>
    <property type="match status" value="1"/>
</dbReference>
<dbReference type="InterPro" id="IPR024909">
    <property type="entry name" value="Cys-tRNA/MSH_ligase"/>
</dbReference>
<comment type="catalytic activity">
    <reaction evidence="12 13">
        <text>tRNA(Cys) + L-cysteine + ATP = L-cysteinyl-tRNA(Cys) + AMP + diphosphate</text>
        <dbReference type="Rhea" id="RHEA:17773"/>
        <dbReference type="Rhea" id="RHEA-COMP:9661"/>
        <dbReference type="Rhea" id="RHEA-COMP:9679"/>
        <dbReference type="ChEBI" id="CHEBI:30616"/>
        <dbReference type="ChEBI" id="CHEBI:33019"/>
        <dbReference type="ChEBI" id="CHEBI:35235"/>
        <dbReference type="ChEBI" id="CHEBI:78442"/>
        <dbReference type="ChEBI" id="CHEBI:78517"/>
        <dbReference type="ChEBI" id="CHEBI:456215"/>
        <dbReference type="EC" id="6.1.1.16"/>
    </reaction>
</comment>
<evidence type="ECO:0000259" key="14">
    <source>
        <dbReference type="SMART" id="SM00840"/>
    </source>
</evidence>
<proteinExistence type="inferred from homology"/>
<dbReference type="Pfam" id="PF01406">
    <property type="entry name" value="tRNA-synt_1e"/>
    <property type="match status" value="1"/>
</dbReference>
<dbReference type="AlphaFoldDB" id="A0A7C4LZE3"/>
<feature type="binding site" evidence="13">
    <location>
        <position position="212"/>
    </location>
    <ligand>
        <name>Zn(2+)</name>
        <dbReference type="ChEBI" id="CHEBI:29105"/>
    </ligand>
</feature>
<feature type="binding site" evidence="13">
    <location>
        <position position="237"/>
    </location>
    <ligand>
        <name>Zn(2+)</name>
        <dbReference type="ChEBI" id="CHEBI:29105"/>
    </ligand>
</feature>
<evidence type="ECO:0000256" key="2">
    <source>
        <dbReference type="ARBA" id="ARBA00005594"/>
    </source>
</evidence>
<comment type="subcellular location">
    <subcellularLocation>
        <location evidence="1 13">Cytoplasm</location>
    </subcellularLocation>
</comment>
<evidence type="ECO:0000256" key="10">
    <source>
        <dbReference type="ARBA" id="ARBA00022917"/>
    </source>
</evidence>
<feature type="binding site" evidence="13">
    <location>
        <position position="28"/>
    </location>
    <ligand>
        <name>Zn(2+)</name>
        <dbReference type="ChEBI" id="CHEBI:29105"/>
    </ligand>
</feature>
<evidence type="ECO:0000256" key="8">
    <source>
        <dbReference type="ARBA" id="ARBA00022833"/>
    </source>
</evidence>
<dbReference type="Gene3D" id="3.40.50.620">
    <property type="entry name" value="HUPs"/>
    <property type="match status" value="1"/>
</dbReference>
<dbReference type="InterPro" id="IPR032678">
    <property type="entry name" value="tRNA-synt_1_cat_dom"/>
</dbReference>
<comment type="subunit">
    <text evidence="3 13">Monomer.</text>
</comment>
<evidence type="ECO:0000256" key="9">
    <source>
        <dbReference type="ARBA" id="ARBA00022840"/>
    </source>
</evidence>
<accession>A0A7C4LZE3</accession>
<feature type="binding site" evidence="13">
    <location>
        <position position="272"/>
    </location>
    <ligand>
        <name>ATP</name>
        <dbReference type="ChEBI" id="CHEBI:30616"/>
    </ligand>
</feature>
<keyword evidence="4 13" id="KW-0963">Cytoplasm</keyword>
<dbReference type="PRINTS" id="PR00983">
    <property type="entry name" value="TRNASYNTHCYS"/>
</dbReference>
<dbReference type="GO" id="GO:0005829">
    <property type="term" value="C:cytosol"/>
    <property type="evidence" value="ECO:0007669"/>
    <property type="project" value="TreeGrafter"/>
</dbReference>
<evidence type="ECO:0000256" key="7">
    <source>
        <dbReference type="ARBA" id="ARBA00022741"/>
    </source>
</evidence>
<dbReference type="EC" id="6.1.1.16" evidence="13"/>
<evidence type="ECO:0000256" key="12">
    <source>
        <dbReference type="ARBA" id="ARBA00047398"/>
    </source>
</evidence>
<evidence type="ECO:0000256" key="11">
    <source>
        <dbReference type="ARBA" id="ARBA00023146"/>
    </source>
</evidence>
<dbReference type="Gene3D" id="1.20.120.640">
    <property type="entry name" value="Anticodon-binding domain of a subclass of class I aminoacyl-tRNA synthetases"/>
    <property type="match status" value="1"/>
</dbReference>
<dbReference type="InterPro" id="IPR015273">
    <property type="entry name" value="Cys-tRNA-synt_Ia_DALR"/>
</dbReference>
<sequence length="450" mass="51843">MIKIYNTLTRQKEEFKPIKEGEVGIYSCGPTVYNYVHIGNLRSYLFADLLHRAFFYNGYKVKHIMNITDVDDKTIRDSQKEGLKLTEFTKKYTEAFFEDLDKLNINRSEYIFPRATENIDGMVELIKKLLEKGIAYKAEDGSIYFDISKFPNYGKLSGVDFERDSKSRISNDEYAKDEAHDFALWKAWDEKDGDVFWETELGKGRPGWHIECSVMSSKNIANHFDIHTGGIDLVFPHHENEIAQSEAANDEKFVNYWMHNEMLMVDNQKMSKSLDNVYKLNDILNKGYSSLDFRYLILFTHYRQKLNFTWESLGAAKNGLLNLKNKIISFGIEKGNVDNNYKERFLDAINDDLNTPQALAVLQEVLKSDLSNPDKLATILDFDKVLGLKLDEVGSGETEIPQDITALAEQRKKAKAEKNFALSDEIRDKIIDRGFVIEDLAGGEYKLVKK</sequence>
<comment type="caution">
    <text evidence="15">The sequence shown here is derived from an EMBL/GenBank/DDBJ whole genome shotgun (WGS) entry which is preliminary data.</text>
</comment>
<keyword evidence="7 13" id="KW-0547">Nucleotide-binding</keyword>
<dbReference type="PANTHER" id="PTHR10890">
    <property type="entry name" value="CYSTEINYL-TRNA SYNTHETASE"/>
    <property type="match status" value="1"/>
</dbReference>
<evidence type="ECO:0000256" key="3">
    <source>
        <dbReference type="ARBA" id="ARBA00011245"/>
    </source>
</evidence>
<keyword evidence="6 13" id="KW-0479">Metal-binding</keyword>